<proteinExistence type="predicted"/>
<accession>F2V0Q0</accession>
<evidence type="ECO:0000313" key="4">
    <source>
        <dbReference type="Proteomes" id="UP000004668"/>
    </source>
</evidence>
<feature type="compositionally biased region" description="Polar residues" evidence="1">
    <location>
        <begin position="83"/>
        <end position="101"/>
    </location>
</feature>
<name>F2V0Q0_ACTVI</name>
<keyword evidence="2" id="KW-0812">Transmembrane</keyword>
<dbReference type="eggNOG" id="ENOG5031GH2">
    <property type="taxonomic scope" value="Bacteria"/>
</dbReference>
<dbReference type="Proteomes" id="UP000004668">
    <property type="component" value="Unassembled WGS sequence"/>
</dbReference>
<dbReference type="EMBL" id="ACRE02000037">
    <property type="protein sequence ID" value="EGE36898.1"/>
    <property type="molecule type" value="Genomic_DNA"/>
</dbReference>
<evidence type="ECO:0000256" key="2">
    <source>
        <dbReference type="SAM" id="Phobius"/>
    </source>
</evidence>
<evidence type="ECO:0000256" key="1">
    <source>
        <dbReference type="SAM" id="MobiDB-lite"/>
    </source>
</evidence>
<evidence type="ECO:0000313" key="3">
    <source>
        <dbReference type="EMBL" id="EGE36898.1"/>
    </source>
</evidence>
<organism evidence="3 4">
    <name type="scientific">Actinomyces viscosus C505</name>
    <dbReference type="NCBI Taxonomy" id="562973"/>
    <lineage>
        <taxon>Bacteria</taxon>
        <taxon>Bacillati</taxon>
        <taxon>Actinomycetota</taxon>
        <taxon>Actinomycetes</taxon>
        <taxon>Actinomycetales</taxon>
        <taxon>Actinomycetaceae</taxon>
        <taxon>Actinomyces</taxon>
    </lineage>
</organism>
<keyword evidence="2" id="KW-1133">Transmembrane helix</keyword>
<gene>
    <name evidence="3" type="ORF">HMPREF0059_02260</name>
</gene>
<protein>
    <submittedName>
        <fullName evidence="3">Uncharacterized protein</fullName>
    </submittedName>
</protein>
<reference evidence="4" key="1">
    <citation type="submission" date="2010-02" db="EMBL/GenBank/DDBJ databases">
        <title>The Genome Sequence of Prevotella oris strain C735.</title>
        <authorList>
            <consortium name="The Broad Institute Genome Sequencing Platform"/>
            <person name="Ward D."/>
            <person name="Feldgarden M."/>
            <person name="Earl A."/>
            <person name="Young S.K."/>
            <person name="Zeng Q."/>
            <person name="Koehrsen M."/>
            <person name="Alvarado L."/>
            <person name="Berlin A."/>
            <person name="Bochicchio J."/>
            <person name="Borenstein D."/>
            <person name="Chapman S.B."/>
            <person name="Chen Z."/>
            <person name="Engels R."/>
            <person name="Freedman E."/>
            <person name="Gellesch M."/>
            <person name="Goldberg J."/>
            <person name="Griggs A."/>
            <person name="Gujja S."/>
            <person name="Heilman E."/>
            <person name="Heiman D."/>
            <person name="Hepburn T."/>
            <person name="Howarth C."/>
            <person name="Jen D."/>
            <person name="Larson L."/>
            <person name="Mehta T."/>
            <person name="Park D."/>
            <person name="Pearson M."/>
            <person name="Roberts A."/>
            <person name="Saif S."/>
            <person name="Shea T."/>
            <person name="Shenoy N."/>
            <person name="Sisk P."/>
            <person name="Stolte C."/>
            <person name="Sykes S."/>
            <person name="Thomson T."/>
            <person name="Walk T."/>
            <person name="White J."/>
            <person name="Yandava C."/>
            <person name="Sibley C.D."/>
            <person name="Field T.R."/>
            <person name="Grinwis M."/>
            <person name="Eshaghurshan C.S."/>
            <person name="Surette M.G."/>
            <person name="Haas B."/>
            <person name="Nusbaum C."/>
            <person name="Birren B."/>
        </authorList>
    </citation>
    <scope>NUCLEOTIDE SEQUENCE [LARGE SCALE GENOMIC DNA]</scope>
    <source>
        <strain evidence="4">C505</strain>
    </source>
</reference>
<reference evidence="3 4" key="2">
    <citation type="submission" date="2011-10" db="EMBL/GenBank/DDBJ databases">
        <title>The Genome Sequence of Actinomyces viscosus C505.</title>
        <authorList>
            <consortium name="The Broad Institute Genome Sequencing Platform"/>
            <consortium name="The Broad Institute Genome Sequencing Center for Infectious Disease"/>
            <person name="Earl A."/>
            <person name="Ward D."/>
            <person name="Feldgarden M."/>
            <person name="Gevers D."/>
            <person name="Sibley C.D."/>
            <person name="Field T.R."/>
            <person name="Grinwis M."/>
            <person name="Eshaghurshan C.S."/>
            <person name="Surette M.G."/>
            <person name="Young S.K."/>
            <person name="Zeng Q."/>
            <person name="Gargeya S."/>
            <person name="Fitzgerald M."/>
            <person name="Haas B."/>
            <person name="Abouelleil A."/>
            <person name="Alvarado L."/>
            <person name="Arachchi H.M."/>
            <person name="Berlin A."/>
            <person name="Brown A."/>
            <person name="Chapman S.B."/>
            <person name="Chen Z."/>
            <person name="Dunbar C."/>
            <person name="Freedman E."/>
            <person name="Gearin G."/>
            <person name="Goldberg J."/>
            <person name="Griggs A."/>
            <person name="Gujja S."/>
            <person name="Heiman D."/>
            <person name="Howarth C."/>
            <person name="Larson L."/>
            <person name="Lui A."/>
            <person name="MacDonald P.J.P."/>
            <person name="Montmayeur A."/>
            <person name="Murphy C."/>
            <person name="Neiman D."/>
            <person name="Pearson M."/>
            <person name="Priest M."/>
            <person name="Roberts A."/>
            <person name="Saif S."/>
            <person name="Shea T."/>
            <person name="Shenoy N."/>
            <person name="Sisk P."/>
            <person name="Stolte C."/>
            <person name="Sykes S."/>
            <person name="Wortman J."/>
            <person name="Nusbaum C."/>
            <person name="Birren B."/>
        </authorList>
    </citation>
    <scope>NUCLEOTIDE SEQUENCE [LARGE SCALE GENOMIC DNA]</scope>
    <source>
        <strain evidence="3 4">C505</strain>
    </source>
</reference>
<comment type="caution">
    <text evidence="3">The sequence shown here is derived from an EMBL/GenBank/DDBJ whole genome shotgun (WGS) entry which is preliminary data.</text>
</comment>
<feature type="region of interest" description="Disordered" evidence="1">
    <location>
        <begin position="81"/>
        <end position="131"/>
    </location>
</feature>
<keyword evidence="2" id="KW-0472">Membrane</keyword>
<sequence length="659" mass="73149">MTSFSTLVRGSSCASPHPGWCRVLSCPGAGWRRFTSSIRHAPRIHRRQLMPCPSLWARCFTASIPLCPIPARARCTSRAAHLPSTSPSGLILSGPTTSSATRRGVSSRHVGSPPTGRLLTPPRVESEAGPMSQIDERTPTDLIEIDAEDDNALRVIVVVPWELPGRWEQWQPLFASGPVPITGGVGRTVFDGASRRLREPVRKRMLSAEHRGHYVYEGLSPVFVSEKNRTSHGTAPFRAFAWDVLRVETVSGPSDSSAGSCDSLPARKTVTKVLIAVHLVLRDPSSPQAFSWVRNLTQEPKGRKELVYEVSRVLSLLSGHGLDEVGHGFGATDVNGHEDVDPYTITYVPYDVVASERGEGFELDDSDVRTEQERAAGRQFRGLRQSVTEPGSGMTRERIIVSSWRWGHLPRRTDETFQDGLFEQHAQQLHRLSQTWVAYAGSHGCSFCQVQQGGFFPLAQVEGRFIEASLLMLLQRYRASSLMARLADVQPRAADEVDRVIELDSEAVGFVVSEQWTMMTDADRQLDAFLTYLLDTYRIPLLVEEARDQAHRLRENVLMRIGRADQKAEEERARSTRVMEIALAVLTFIGLPLSVFLEIWSNWEAAKGIAVRHQHIGGWDAGWGWILGFGLFGSLLIGGGIWLLVDKVGGRVARRGKRS</sequence>
<dbReference type="HOGENOM" id="CLU_027323_0_0_11"/>
<feature type="transmembrane region" description="Helical" evidence="2">
    <location>
        <begin position="581"/>
        <end position="603"/>
    </location>
</feature>
<dbReference type="AlphaFoldDB" id="F2V0Q0"/>
<feature type="transmembrane region" description="Helical" evidence="2">
    <location>
        <begin position="623"/>
        <end position="645"/>
    </location>
</feature>